<reference evidence="1 2" key="1">
    <citation type="submission" date="2012-10" db="EMBL/GenBank/DDBJ databases">
        <authorList>
            <person name="Zafar N."/>
            <person name="Inman J."/>
            <person name="Hall N."/>
            <person name="Lorenzi H."/>
            <person name="Caler E."/>
        </authorList>
    </citation>
    <scope>NUCLEOTIDE SEQUENCE [LARGE SCALE GENOMIC DNA]</scope>
    <source>
        <strain evidence="1 2">IP1</strain>
    </source>
</reference>
<dbReference type="KEGG" id="eiv:EIN_519390"/>
<proteinExistence type="predicted"/>
<dbReference type="EMBL" id="KB206450">
    <property type="protein sequence ID" value="ELP91712.1"/>
    <property type="molecule type" value="Genomic_DNA"/>
</dbReference>
<accession>A0A0A1U9K6</accession>
<dbReference type="InterPro" id="IPR026906">
    <property type="entry name" value="LRR_5"/>
</dbReference>
<dbReference type="InterPro" id="IPR032675">
    <property type="entry name" value="LRR_dom_sf"/>
</dbReference>
<evidence type="ECO:0000313" key="2">
    <source>
        <dbReference type="Proteomes" id="UP000014680"/>
    </source>
</evidence>
<dbReference type="AlphaFoldDB" id="A0A0A1U9K6"/>
<dbReference type="RefSeq" id="XP_004258483.1">
    <property type="nucleotide sequence ID" value="XM_004258435.1"/>
</dbReference>
<gene>
    <name evidence="1" type="ORF">EIN_519390</name>
</gene>
<sequence length="1172" mass="134335">MKVKLNAFHFQIVMKYFLYEQDFINSMLTCKKFEMVLDRFRYNPIPVKSTKLFPYMETQHLYTKFDDIFAGISRLVVLYKVTYSETKTLFPDFDVEFKNVTISSSDIKKQNITTFDQIPKTIKIYEYKFLNTFDFKEFSVPTHITELYHSCFYNNTTLTSVTLCDGLKVIPSSCFDSCKNLVSVNVPTTIISIESSAFEKCGIIKLSIPDTVVSLDLNLFKSCANLEELVISKNVTVLPYYMCEKCTKLTRVVLPDNLISIKAQAFCDCSQLVDITIPNTLLRVEFGTFSNCEKLQELKFNEACEIEEGVFSGCTSLTCLVVPKINGIIKNTISLNEVDVYERLNETFECTLDDDFGSEGELKSDRKYTTLDRSYDCNFECTDSVFFIPDNFTKIENMLFNENHDIHVIYMSQSVFDINRVLLNKFDNLEEIYMSSHIEKFNKSIFENCVNLKHIFNMQNVTKIRQFCFKNCSSLKSLHINKRAKISFGCFEGCVGLTSLEIPNNNKKVTFKVTNEDEKVLTPFGYTFGDHVCYFNSKDTFLKFDEIKYKNYFYELQGNFSSEELDTIVIPNNVTKISTGFFGMDALKSIDLGCVKKLEDECFECSVNSLTIPTTLTKIGTKLFQSIIKPTSIDFCGNKYYTGIVTKQEQNFIENCGVQCTNLEFELNNFEYYKYIPMGYKVIGSDRYQLPLYLTQIIIPNGVSQINSHCFSNLPNLKKVEFPETLRNINYGAFAFCYSLENVTFPQALQSIRNFAFYYCINFTQIVLPISLVDIGSSAFSNCENVKNIDVPAFVYSVSNVFDSCYLLTSINIKNTHENNITSTTYNGPFTNCNLEEIIIPESVTEIKNSSFEEMIKLKRIIIPNNVSSIGTHAFLNCFHLSTIKLGNTVESIGGYCFENCVSLINIEIPESVVKIGNGAFKKCENLIAVTFGRQIPKCEIDIFDKCKMLKEFYVNGKKATKVSLPVTYKIAHNLTENGVCCDTIFFTRKDVKKHLAIVFENGKKVGKIPNNVVGLCDNCFRKYIEVQTIFVPKSVKSVGRFCFYNSVGKENVIFEDKNAVITTKDEFLTTELIRRTPKLIQFYKLYCTFHQLNYNLQCIFCIYHFNRKSTQDKQSAPHTPSFESQVASIVIFPFEQSLHLLPSKYLYGLNLSHVKHFPLVSIWSAAQVKQL</sequence>
<dbReference type="SUPFAM" id="SSF52058">
    <property type="entry name" value="L domain-like"/>
    <property type="match status" value="3"/>
</dbReference>
<name>A0A0A1U9K6_ENTIV</name>
<dbReference type="PANTHER" id="PTHR45661:SF3">
    <property type="entry name" value="IG-LIKE DOMAIN-CONTAINING PROTEIN"/>
    <property type="match status" value="1"/>
</dbReference>
<protein>
    <recommendedName>
        <fullName evidence="3">Leucine rich repeat containing protein BspA family protein</fullName>
    </recommendedName>
</protein>
<dbReference type="Proteomes" id="UP000014680">
    <property type="component" value="Unassembled WGS sequence"/>
</dbReference>
<dbReference type="Gene3D" id="3.80.10.10">
    <property type="entry name" value="Ribonuclease Inhibitor"/>
    <property type="match status" value="5"/>
</dbReference>
<evidence type="ECO:0008006" key="3">
    <source>
        <dbReference type="Google" id="ProtNLM"/>
    </source>
</evidence>
<keyword evidence="2" id="KW-1185">Reference proteome</keyword>
<dbReference type="VEuPathDB" id="AmoebaDB:EIN_519390"/>
<dbReference type="InterPro" id="IPR053139">
    <property type="entry name" value="Surface_bspA-like"/>
</dbReference>
<dbReference type="Pfam" id="PF13306">
    <property type="entry name" value="LRR_5"/>
    <property type="match status" value="6"/>
</dbReference>
<organism evidence="1 2">
    <name type="scientific">Entamoeba invadens IP1</name>
    <dbReference type="NCBI Taxonomy" id="370355"/>
    <lineage>
        <taxon>Eukaryota</taxon>
        <taxon>Amoebozoa</taxon>
        <taxon>Evosea</taxon>
        <taxon>Archamoebae</taxon>
        <taxon>Mastigamoebida</taxon>
        <taxon>Entamoebidae</taxon>
        <taxon>Entamoeba</taxon>
    </lineage>
</organism>
<dbReference type="GeneID" id="14890737"/>
<dbReference type="PANTHER" id="PTHR45661">
    <property type="entry name" value="SURFACE ANTIGEN"/>
    <property type="match status" value="1"/>
</dbReference>
<evidence type="ECO:0000313" key="1">
    <source>
        <dbReference type="EMBL" id="ELP91712.1"/>
    </source>
</evidence>